<evidence type="ECO:0000313" key="2">
    <source>
        <dbReference type="Proteomes" id="UP000001542"/>
    </source>
</evidence>
<dbReference type="VEuPathDB" id="TrichDB:TVAGG3_0000600"/>
<protein>
    <submittedName>
        <fullName evidence="1">Uncharacterized protein</fullName>
    </submittedName>
</protein>
<accession>A2E9C5</accession>
<dbReference type="EMBL" id="DS113333">
    <property type="protein sequence ID" value="EAY10689.1"/>
    <property type="molecule type" value="Genomic_DNA"/>
</dbReference>
<sequence length="273" mass="30831">MLNFQIFIASHWEEYFGKGSFVTISYSSSKQKIHHPANYAIKNCEFLKIDNHAVEFKYATYDTHVLVELCSFYNCTSLNSVGGSFYYGDSGSCITKSSNFVGSKGFGGIAFYITTDSDGLNIVDGINVLSCGTSTKEGNCTLYFGNCVNKFQNSNVSNNNCEEFVGIYLKASNIQSEFQYSTFINNTQEKSILIYYEGESMISFAYCSFIQNVQNLASNDSLIYIKSGNLTLYDCIFHENVASKPYDCRDCFLWDVRHDKEMYDTITRIVNPS</sequence>
<dbReference type="InParanoid" id="A2E9C5"/>
<evidence type="ECO:0000313" key="1">
    <source>
        <dbReference type="EMBL" id="EAY10689.1"/>
    </source>
</evidence>
<organism evidence="1 2">
    <name type="scientific">Trichomonas vaginalis (strain ATCC PRA-98 / G3)</name>
    <dbReference type="NCBI Taxonomy" id="412133"/>
    <lineage>
        <taxon>Eukaryota</taxon>
        <taxon>Metamonada</taxon>
        <taxon>Parabasalia</taxon>
        <taxon>Trichomonadida</taxon>
        <taxon>Trichomonadidae</taxon>
        <taxon>Trichomonas</taxon>
    </lineage>
</organism>
<proteinExistence type="predicted"/>
<dbReference type="AlphaFoldDB" id="A2E9C5"/>
<dbReference type="VEuPathDB" id="TrichDB:TVAG_364120"/>
<name>A2E9C5_TRIV3</name>
<keyword evidence="2" id="KW-1185">Reference proteome</keyword>
<dbReference type="KEGG" id="tva:4768624"/>
<gene>
    <name evidence="1" type="ORF">TVAG_364120</name>
</gene>
<dbReference type="Proteomes" id="UP000001542">
    <property type="component" value="Unassembled WGS sequence"/>
</dbReference>
<reference evidence="1" key="1">
    <citation type="submission" date="2006-10" db="EMBL/GenBank/DDBJ databases">
        <authorList>
            <person name="Amadeo P."/>
            <person name="Zhao Q."/>
            <person name="Wortman J."/>
            <person name="Fraser-Liggett C."/>
            <person name="Carlton J."/>
        </authorList>
    </citation>
    <scope>NUCLEOTIDE SEQUENCE</scope>
    <source>
        <strain evidence="1">G3</strain>
    </source>
</reference>
<dbReference type="RefSeq" id="XP_001322912.1">
    <property type="nucleotide sequence ID" value="XM_001322877.1"/>
</dbReference>
<reference evidence="1" key="2">
    <citation type="journal article" date="2007" name="Science">
        <title>Draft genome sequence of the sexually transmitted pathogen Trichomonas vaginalis.</title>
        <authorList>
            <person name="Carlton J.M."/>
            <person name="Hirt R.P."/>
            <person name="Silva J.C."/>
            <person name="Delcher A.L."/>
            <person name="Schatz M."/>
            <person name="Zhao Q."/>
            <person name="Wortman J.R."/>
            <person name="Bidwell S.L."/>
            <person name="Alsmark U.C.M."/>
            <person name="Besteiro S."/>
            <person name="Sicheritz-Ponten T."/>
            <person name="Noel C.J."/>
            <person name="Dacks J.B."/>
            <person name="Foster P.G."/>
            <person name="Simillion C."/>
            <person name="Van de Peer Y."/>
            <person name="Miranda-Saavedra D."/>
            <person name="Barton G.J."/>
            <person name="Westrop G.D."/>
            <person name="Mueller S."/>
            <person name="Dessi D."/>
            <person name="Fiori P.L."/>
            <person name="Ren Q."/>
            <person name="Paulsen I."/>
            <person name="Zhang H."/>
            <person name="Bastida-Corcuera F.D."/>
            <person name="Simoes-Barbosa A."/>
            <person name="Brown M.T."/>
            <person name="Hayes R.D."/>
            <person name="Mukherjee M."/>
            <person name="Okumura C.Y."/>
            <person name="Schneider R."/>
            <person name="Smith A.J."/>
            <person name="Vanacova S."/>
            <person name="Villalvazo M."/>
            <person name="Haas B.J."/>
            <person name="Pertea M."/>
            <person name="Feldblyum T.V."/>
            <person name="Utterback T.R."/>
            <person name="Shu C.L."/>
            <person name="Osoegawa K."/>
            <person name="de Jong P.J."/>
            <person name="Hrdy I."/>
            <person name="Horvathova L."/>
            <person name="Zubacova Z."/>
            <person name="Dolezal P."/>
            <person name="Malik S.B."/>
            <person name="Logsdon J.M. Jr."/>
            <person name="Henze K."/>
            <person name="Gupta A."/>
            <person name="Wang C.C."/>
            <person name="Dunne R.L."/>
            <person name="Upcroft J.A."/>
            <person name="Upcroft P."/>
            <person name="White O."/>
            <person name="Salzberg S.L."/>
            <person name="Tang P."/>
            <person name="Chiu C.-H."/>
            <person name="Lee Y.-S."/>
            <person name="Embley T.M."/>
            <person name="Coombs G.H."/>
            <person name="Mottram J.C."/>
            <person name="Tachezy J."/>
            <person name="Fraser-Liggett C.M."/>
            <person name="Johnson P.J."/>
        </authorList>
    </citation>
    <scope>NUCLEOTIDE SEQUENCE [LARGE SCALE GENOMIC DNA]</scope>
    <source>
        <strain evidence="1">G3</strain>
    </source>
</reference>